<dbReference type="InterPro" id="IPR037018">
    <property type="entry name" value="GH65_N"/>
</dbReference>
<proteinExistence type="inferred from homology"/>
<comment type="similarity">
    <text evidence="1">Belongs to the glycosyl hydrolase 65 family.</text>
</comment>
<feature type="binding site" evidence="4">
    <location>
        <begin position="388"/>
        <end position="389"/>
    </location>
    <ligand>
        <name>substrate</name>
    </ligand>
</feature>
<dbReference type="InterPro" id="IPR005194">
    <property type="entry name" value="Glyco_hydro_65_C"/>
</dbReference>
<dbReference type="EMBL" id="JACHXG010000006">
    <property type="protein sequence ID" value="MBB3090193.1"/>
    <property type="molecule type" value="Genomic_DNA"/>
</dbReference>
<evidence type="ECO:0000259" key="6">
    <source>
        <dbReference type="Pfam" id="PF03632"/>
    </source>
</evidence>
<gene>
    <name evidence="9" type="ORF">FHS12_003145</name>
</gene>
<evidence type="ECO:0000259" key="7">
    <source>
        <dbReference type="Pfam" id="PF03633"/>
    </source>
</evidence>
<evidence type="ECO:0000313" key="10">
    <source>
        <dbReference type="Proteomes" id="UP000577707"/>
    </source>
</evidence>
<evidence type="ECO:0000256" key="3">
    <source>
        <dbReference type="PIRSR" id="PIRSR036289-50"/>
    </source>
</evidence>
<dbReference type="PANTHER" id="PTHR11051">
    <property type="entry name" value="GLYCOSYL HYDROLASE-RELATED"/>
    <property type="match status" value="1"/>
</dbReference>
<dbReference type="InterPro" id="IPR008928">
    <property type="entry name" value="6-hairpin_glycosidase_sf"/>
</dbReference>
<sequence>MKTNVGPNPLDRARYPIDPWRLVETSYSPDDLGLTETIFSVANGYLGMRGTPEEGRPTYAHGTFINGFHETWPIRHAENAYGFAKTGQTIVNAPDAKIMKIYVDDEPLTFGTSDLEEYERVLDFREGMLRRHLVWRTPSGKRVAIKTTRMVSMTQRHLAIQTLEITMLSGSAPIVVSSQLLNRQDGKDEYHVPSAALGEGMDPRRSTSFDTRVLIPQLSAADEEQMTLGYRCANSGMTIAVSAAHQIDTPDPIETIVRAEDDLAKTVFRVDATEGSTLRLQKTVAYHTSRGVPVRELAERCERTLDRAIRLGVSHFERDQRTWYDEFWSAADVEISAARAEDDEDIAAAQQATRFNLFSLAQATARTDGLGVPAKGVTGSGYEGHYFWDTECYVIPFLCYTQPEVARNVMHARSVMLPAARQRALEMAAKGALFAWRTINGQEASAYYAAGTAQVHIDADIAFALMKYVYATGDTGYLIREGVDILVETSRMWADLGFWRHNGEPSFHIHGVTGPDEYTTVVNNNLFTNVMARYNLEKAVETIEMLRTEYPREHAQVMGRLDVSPEEVEEWARCAAAMHIPYDEGLGIHPQDDNFLDREVWDLPNTPDEVRPLLLHYHPLVIYRFQVLKQTDVVLALFQQGNRFTPAEKRADFEYYDPITTGDSSLSAVVQSIMAAEVGYQEDALRYFYDSLYVDLHNMHGNTVDGMHIASTGGVWGGLAFGFGGMRDYDGKLSFDPRLPAEWGSLVFRVQWHSTRMQVALARDQIVFTVVDTPGEEFDIPISVRGEEFVVSKGAPVVVPLADQGPRIGTHLDEEPPGGVRSDGSKITATVPTPIPPEVYEQEHIEQIEHAVVPSDGSRGSERLAEEANKAVNLSNISQTDSAQ</sequence>
<keyword evidence="2" id="KW-0378">Hydrolase</keyword>
<dbReference type="PIRSF" id="PIRSF036289">
    <property type="entry name" value="Glycosyl_hydrolase_malt_phosph"/>
    <property type="match status" value="1"/>
</dbReference>
<dbReference type="EC" id="2.4.1.64" evidence="9"/>
<dbReference type="Gene3D" id="2.70.98.40">
    <property type="entry name" value="Glycoside hydrolase, family 65, N-terminal domain"/>
    <property type="match status" value="1"/>
</dbReference>
<keyword evidence="9" id="KW-0808">Transferase</keyword>
<dbReference type="SUPFAM" id="SSF48208">
    <property type="entry name" value="Six-hairpin glycosidases"/>
    <property type="match status" value="1"/>
</dbReference>
<name>A0A7W5A5P6_9ACTN</name>
<feature type="domain" description="Glycoside hydrolase family 65 N-terminal" evidence="8">
    <location>
        <begin position="24"/>
        <end position="290"/>
    </location>
</feature>
<dbReference type="Proteomes" id="UP000577707">
    <property type="component" value="Unassembled WGS sequence"/>
</dbReference>
<dbReference type="GO" id="GO:0005975">
    <property type="term" value="P:carbohydrate metabolic process"/>
    <property type="evidence" value="ECO:0007669"/>
    <property type="project" value="InterPro"/>
</dbReference>
<evidence type="ECO:0000256" key="5">
    <source>
        <dbReference type="SAM" id="MobiDB-lite"/>
    </source>
</evidence>
<dbReference type="Gene3D" id="2.60.420.10">
    <property type="entry name" value="Maltose phosphorylase, domain 3"/>
    <property type="match status" value="1"/>
</dbReference>
<feature type="active site" description="Proton donor" evidence="3">
    <location>
        <position position="517"/>
    </location>
</feature>
<evidence type="ECO:0000256" key="4">
    <source>
        <dbReference type="PIRSR" id="PIRSR036289-51"/>
    </source>
</evidence>
<reference evidence="9 10" key="1">
    <citation type="submission" date="2020-08" db="EMBL/GenBank/DDBJ databases">
        <title>Genomic Encyclopedia of Type Strains, Phase III (KMG-III): the genomes of soil and plant-associated and newly described type strains.</title>
        <authorList>
            <person name="Whitman W."/>
        </authorList>
    </citation>
    <scope>NUCLEOTIDE SEQUENCE [LARGE SCALE GENOMIC DNA]</scope>
    <source>
        <strain evidence="9 10">CECT 3302</strain>
    </source>
</reference>
<evidence type="ECO:0000313" key="9">
    <source>
        <dbReference type="EMBL" id="MBB3090193.1"/>
    </source>
</evidence>
<evidence type="ECO:0000256" key="1">
    <source>
        <dbReference type="ARBA" id="ARBA00006768"/>
    </source>
</evidence>
<dbReference type="GO" id="GO:0030246">
    <property type="term" value="F:carbohydrate binding"/>
    <property type="evidence" value="ECO:0007669"/>
    <property type="project" value="InterPro"/>
</dbReference>
<accession>A0A7W5A5P6</accession>
<dbReference type="AlphaFoldDB" id="A0A7W5A5P6"/>
<dbReference type="InterPro" id="IPR005196">
    <property type="entry name" value="Glyco_hydro_65_N"/>
</dbReference>
<comment type="caution">
    <text evidence="9">The sequence shown here is derived from an EMBL/GenBank/DDBJ whole genome shotgun (WGS) entry which is preliminary data.</text>
</comment>
<dbReference type="SUPFAM" id="SSF74650">
    <property type="entry name" value="Galactose mutarotase-like"/>
    <property type="match status" value="1"/>
</dbReference>
<dbReference type="InterPro" id="IPR012341">
    <property type="entry name" value="6hp_glycosidase-like_sf"/>
</dbReference>
<feature type="domain" description="Glycoside hydrolase family 65 C-terminal" evidence="7">
    <location>
        <begin position="726"/>
        <end position="791"/>
    </location>
</feature>
<dbReference type="RefSeq" id="WP_183546709.1">
    <property type="nucleotide sequence ID" value="NZ_BMQT01000006.1"/>
</dbReference>
<dbReference type="InterPro" id="IPR017045">
    <property type="entry name" value="Malt_Pase/Glycosyl_Hdrlase"/>
</dbReference>
<evidence type="ECO:0000259" key="8">
    <source>
        <dbReference type="Pfam" id="PF03636"/>
    </source>
</evidence>
<evidence type="ECO:0000256" key="2">
    <source>
        <dbReference type="ARBA" id="ARBA00023295"/>
    </source>
</evidence>
<dbReference type="InterPro" id="IPR011013">
    <property type="entry name" value="Gal_mutarotase_sf_dom"/>
</dbReference>
<dbReference type="Gene3D" id="1.50.10.10">
    <property type="match status" value="1"/>
</dbReference>
<dbReference type="InterPro" id="IPR005195">
    <property type="entry name" value="Glyco_hydro_65_M"/>
</dbReference>
<keyword evidence="2" id="KW-0326">Glycosidase</keyword>
<keyword evidence="10" id="KW-1185">Reference proteome</keyword>
<dbReference type="Pfam" id="PF03633">
    <property type="entry name" value="Glyco_hydro_65C"/>
    <property type="match status" value="1"/>
</dbReference>
<dbReference type="Pfam" id="PF03632">
    <property type="entry name" value="Glyco_hydro_65m"/>
    <property type="match status" value="1"/>
</dbReference>
<dbReference type="GO" id="GO:0047656">
    <property type="term" value="F:alpha,alpha-trehalose phosphorylase activity"/>
    <property type="evidence" value="ECO:0007669"/>
    <property type="project" value="UniProtKB-EC"/>
</dbReference>
<keyword evidence="9" id="KW-0328">Glycosyltransferase</keyword>
<feature type="domain" description="Glycoside hydrolase family 65 central catalytic" evidence="6">
    <location>
        <begin position="354"/>
        <end position="716"/>
    </location>
</feature>
<feature type="binding site" evidence="4">
    <location>
        <begin position="629"/>
        <end position="630"/>
    </location>
    <ligand>
        <name>substrate</name>
    </ligand>
</feature>
<dbReference type="GO" id="GO:0004553">
    <property type="term" value="F:hydrolase activity, hydrolyzing O-glycosyl compounds"/>
    <property type="evidence" value="ECO:0007669"/>
    <property type="project" value="TreeGrafter"/>
</dbReference>
<dbReference type="PANTHER" id="PTHR11051:SF13">
    <property type="entry name" value="GLYCOSYL TRANSFERASE"/>
    <property type="match status" value="1"/>
</dbReference>
<organism evidence="9 10">
    <name type="scientific">Nocardioides albus</name>
    <dbReference type="NCBI Taxonomy" id="1841"/>
    <lineage>
        <taxon>Bacteria</taxon>
        <taxon>Bacillati</taxon>
        <taxon>Actinomycetota</taxon>
        <taxon>Actinomycetes</taxon>
        <taxon>Propionibacteriales</taxon>
        <taxon>Nocardioidaceae</taxon>
        <taxon>Nocardioides</taxon>
    </lineage>
</organism>
<protein>
    <submittedName>
        <fullName evidence="9">Alpha,alpha-trehalose phosphorylase</fullName>
        <ecNumber evidence="9">2.4.1.64</ecNumber>
    </submittedName>
</protein>
<dbReference type="Pfam" id="PF03636">
    <property type="entry name" value="Glyco_hydro_65N"/>
    <property type="match status" value="1"/>
</dbReference>
<feature type="region of interest" description="Disordered" evidence="5">
    <location>
        <begin position="802"/>
        <end position="831"/>
    </location>
</feature>